<dbReference type="InterPro" id="IPR002925">
    <property type="entry name" value="Dienelactn_hydro"/>
</dbReference>
<dbReference type="RefSeq" id="XP_046019507.1">
    <property type="nucleotide sequence ID" value="XM_046149368.1"/>
</dbReference>
<dbReference type="GeneID" id="70178914"/>
<dbReference type="Pfam" id="PF01738">
    <property type="entry name" value="DLH"/>
    <property type="match status" value="1"/>
</dbReference>
<dbReference type="PANTHER" id="PTHR17630">
    <property type="entry name" value="DIENELACTONE HYDROLASE"/>
    <property type="match status" value="1"/>
</dbReference>
<dbReference type="EMBL" id="JAGTJQ010000001">
    <property type="protein sequence ID" value="KAH7041452.1"/>
    <property type="molecule type" value="Genomic_DNA"/>
</dbReference>
<dbReference type="InterPro" id="IPR029058">
    <property type="entry name" value="AB_hydrolase_fold"/>
</dbReference>
<dbReference type="Proteomes" id="UP000756346">
    <property type="component" value="Unassembled WGS sequence"/>
</dbReference>
<accession>A0A9P8YK64</accession>
<dbReference type="PANTHER" id="PTHR17630:SF105">
    <property type="entry name" value="DIENELACTONE HYDROLASE FAMILY PROTEIN (AFU_ORTHOLOGUE AFUA_4G08790)"/>
    <property type="match status" value="1"/>
</dbReference>
<feature type="compositionally biased region" description="Basic and acidic residues" evidence="1">
    <location>
        <begin position="14"/>
        <end position="23"/>
    </location>
</feature>
<dbReference type="SUPFAM" id="SSF53474">
    <property type="entry name" value="alpha/beta-Hydrolases"/>
    <property type="match status" value="1"/>
</dbReference>
<keyword evidence="4" id="KW-1185">Reference proteome</keyword>
<evidence type="ECO:0000259" key="2">
    <source>
        <dbReference type="Pfam" id="PF01738"/>
    </source>
</evidence>
<evidence type="ECO:0000313" key="3">
    <source>
        <dbReference type="EMBL" id="KAH7041452.1"/>
    </source>
</evidence>
<evidence type="ECO:0000256" key="1">
    <source>
        <dbReference type="SAM" id="MobiDB-lite"/>
    </source>
</evidence>
<organism evidence="3 4">
    <name type="scientific">Microdochium trichocladiopsis</name>
    <dbReference type="NCBI Taxonomy" id="1682393"/>
    <lineage>
        <taxon>Eukaryota</taxon>
        <taxon>Fungi</taxon>
        <taxon>Dikarya</taxon>
        <taxon>Ascomycota</taxon>
        <taxon>Pezizomycotina</taxon>
        <taxon>Sordariomycetes</taxon>
        <taxon>Xylariomycetidae</taxon>
        <taxon>Xylariales</taxon>
        <taxon>Microdochiaceae</taxon>
        <taxon>Microdochium</taxon>
    </lineage>
</organism>
<proteinExistence type="predicted"/>
<sequence length="286" mass="31679">MSCPDCYRGGVTTEHPKGEEKTIHGRPTYVAQPPRGTTPRGIILFLPDAFGWRFPNNRVLADHYASRGGYLVYLPDFMDGHAVPAHGLAVMDKVLAPAATWADTLLWKPWYAAQMVPLMLDFVWHCRQVGRKGVVFDFVRKLRSSSAPLRIGVAGFCWGGKLGTWLAQDEPRGRRSRPPPPPLVDCVFTAHPSFMSVPADYEAVSLPLSVAIGDTDMAMPAGKIRLMKETLEGRDDAGGRYEVSIIPGAKHGFAVRSHPDDEHEMACALRAEDQALAWFDKWLARD</sequence>
<dbReference type="AlphaFoldDB" id="A0A9P8YK64"/>
<feature type="domain" description="Dienelactone hydrolase" evidence="2">
    <location>
        <begin position="28"/>
        <end position="281"/>
    </location>
</feature>
<gene>
    <name evidence="3" type="ORF">B0I36DRAFT_234996</name>
</gene>
<evidence type="ECO:0000313" key="4">
    <source>
        <dbReference type="Proteomes" id="UP000756346"/>
    </source>
</evidence>
<dbReference type="OrthoDB" id="17560at2759"/>
<reference evidence="3" key="1">
    <citation type="journal article" date="2021" name="Nat. Commun.">
        <title>Genetic determinants of endophytism in the Arabidopsis root mycobiome.</title>
        <authorList>
            <person name="Mesny F."/>
            <person name="Miyauchi S."/>
            <person name="Thiergart T."/>
            <person name="Pickel B."/>
            <person name="Atanasova L."/>
            <person name="Karlsson M."/>
            <person name="Huettel B."/>
            <person name="Barry K.W."/>
            <person name="Haridas S."/>
            <person name="Chen C."/>
            <person name="Bauer D."/>
            <person name="Andreopoulos W."/>
            <person name="Pangilinan J."/>
            <person name="LaButti K."/>
            <person name="Riley R."/>
            <person name="Lipzen A."/>
            <person name="Clum A."/>
            <person name="Drula E."/>
            <person name="Henrissat B."/>
            <person name="Kohler A."/>
            <person name="Grigoriev I.V."/>
            <person name="Martin F.M."/>
            <person name="Hacquard S."/>
        </authorList>
    </citation>
    <scope>NUCLEOTIDE SEQUENCE</scope>
    <source>
        <strain evidence="3">MPI-CAGE-CH-0230</strain>
    </source>
</reference>
<name>A0A9P8YK64_9PEZI</name>
<protein>
    <submittedName>
        <fullName evidence="3">Dienelactone hydrolase family protein</fullName>
    </submittedName>
</protein>
<comment type="caution">
    <text evidence="3">The sequence shown here is derived from an EMBL/GenBank/DDBJ whole genome shotgun (WGS) entry which is preliminary data.</text>
</comment>
<dbReference type="GO" id="GO:0016787">
    <property type="term" value="F:hydrolase activity"/>
    <property type="evidence" value="ECO:0007669"/>
    <property type="project" value="UniProtKB-KW"/>
</dbReference>
<keyword evidence="3" id="KW-0378">Hydrolase</keyword>
<dbReference type="Gene3D" id="3.40.50.1820">
    <property type="entry name" value="alpha/beta hydrolase"/>
    <property type="match status" value="1"/>
</dbReference>
<feature type="region of interest" description="Disordered" evidence="1">
    <location>
        <begin position="1"/>
        <end position="35"/>
    </location>
</feature>